<dbReference type="Proteomes" id="UP000297814">
    <property type="component" value="Unassembled WGS sequence"/>
</dbReference>
<evidence type="ECO:0000313" key="1">
    <source>
        <dbReference type="EMBL" id="TGO35973.1"/>
    </source>
</evidence>
<proteinExistence type="predicted"/>
<reference evidence="1 2" key="1">
    <citation type="submission" date="2017-12" db="EMBL/GenBank/DDBJ databases">
        <title>Comparative genomics of Botrytis spp.</title>
        <authorList>
            <person name="Valero-Jimenez C.A."/>
            <person name="Tapia P."/>
            <person name="Veloso J."/>
            <person name="Silva-Moreno E."/>
            <person name="Staats M."/>
            <person name="Valdes J.H."/>
            <person name="Van Kan J.A.L."/>
        </authorList>
    </citation>
    <scope>NUCLEOTIDE SEQUENCE [LARGE SCALE GENOMIC DNA]</scope>
    <source>
        <strain evidence="1 2">Bh0001</strain>
    </source>
</reference>
<evidence type="ECO:0000313" key="2">
    <source>
        <dbReference type="Proteomes" id="UP000297814"/>
    </source>
</evidence>
<dbReference type="AlphaFoldDB" id="A0A4Z1GQP1"/>
<gene>
    <name evidence="1" type="ORF">BHYA_0139g00200</name>
</gene>
<comment type="caution">
    <text evidence="1">The sequence shown here is derived from an EMBL/GenBank/DDBJ whole genome shotgun (WGS) entry which is preliminary data.</text>
</comment>
<organism evidence="1 2">
    <name type="scientific">Botrytis hyacinthi</name>
    <dbReference type="NCBI Taxonomy" id="278943"/>
    <lineage>
        <taxon>Eukaryota</taxon>
        <taxon>Fungi</taxon>
        <taxon>Dikarya</taxon>
        <taxon>Ascomycota</taxon>
        <taxon>Pezizomycotina</taxon>
        <taxon>Leotiomycetes</taxon>
        <taxon>Helotiales</taxon>
        <taxon>Sclerotiniaceae</taxon>
        <taxon>Botrytis</taxon>
    </lineage>
</organism>
<keyword evidence="2" id="KW-1185">Reference proteome</keyword>
<accession>A0A4Z1GQP1</accession>
<dbReference type="EMBL" id="PQXK01000139">
    <property type="protein sequence ID" value="TGO35973.1"/>
    <property type="molecule type" value="Genomic_DNA"/>
</dbReference>
<sequence>MIWVPTELSHTRYLQASQDVFFTTTQNNIMTPSKRFRLLLSQMPREAFGDSEDEIQASQSLLQGVAFEIENIDLAWNNAAQDRLQRHITSTDATNNHETTEQVAASIVTKKEGVWGDATGDVVEEVAIEVFLEDLVQKGTADEEVAKETDFEDIVLKGATEQDTIGKSFSEKDTVQADLISFSINMEDNAEKNSIEKGVAAENVPQIVMQDFINSDLNHDFENSGAYYHIILKIDGGAVGLGFEG</sequence>
<name>A0A4Z1GQP1_9HELO</name>
<protein>
    <submittedName>
        <fullName evidence="1">Uncharacterized protein</fullName>
    </submittedName>
</protein>